<dbReference type="PANTHER" id="PTHR13028:SF0">
    <property type="entry name" value="RRNA-PROCESSING PROTEIN EBP2-RELATED"/>
    <property type="match status" value="1"/>
</dbReference>
<comment type="similarity">
    <text evidence="2">Belongs to the EBP2 family.</text>
</comment>
<evidence type="ECO:0000313" key="8">
    <source>
        <dbReference type="Proteomes" id="UP000800041"/>
    </source>
</evidence>
<dbReference type="Proteomes" id="UP000800041">
    <property type="component" value="Unassembled WGS sequence"/>
</dbReference>
<feature type="region of interest" description="Disordered" evidence="6">
    <location>
        <begin position="301"/>
        <end position="322"/>
    </location>
</feature>
<feature type="compositionally biased region" description="Basic and acidic residues" evidence="6">
    <location>
        <begin position="16"/>
        <end position="30"/>
    </location>
</feature>
<reference evidence="7" key="1">
    <citation type="journal article" date="2020" name="Stud. Mycol.">
        <title>101 Dothideomycetes genomes: a test case for predicting lifestyles and emergence of pathogens.</title>
        <authorList>
            <person name="Haridas S."/>
            <person name="Albert R."/>
            <person name="Binder M."/>
            <person name="Bloem J."/>
            <person name="Labutti K."/>
            <person name="Salamov A."/>
            <person name="Andreopoulos B."/>
            <person name="Baker S."/>
            <person name="Barry K."/>
            <person name="Bills G."/>
            <person name="Bluhm B."/>
            <person name="Cannon C."/>
            <person name="Castanera R."/>
            <person name="Culley D."/>
            <person name="Daum C."/>
            <person name="Ezra D."/>
            <person name="Gonzalez J."/>
            <person name="Henrissat B."/>
            <person name="Kuo A."/>
            <person name="Liang C."/>
            <person name="Lipzen A."/>
            <person name="Lutzoni F."/>
            <person name="Magnuson J."/>
            <person name="Mondo S."/>
            <person name="Nolan M."/>
            <person name="Ohm R."/>
            <person name="Pangilinan J."/>
            <person name="Park H.-J."/>
            <person name="Ramirez L."/>
            <person name="Alfaro M."/>
            <person name="Sun H."/>
            <person name="Tritt A."/>
            <person name="Yoshinaga Y."/>
            <person name="Zwiers L.-H."/>
            <person name="Turgeon B."/>
            <person name="Goodwin S."/>
            <person name="Spatafora J."/>
            <person name="Crous P."/>
            <person name="Grigoriev I."/>
        </authorList>
    </citation>
    <scope>NUCLEOTIDE SEQUENCE</scope>
    <source>
        <strain evidence="7">CBS 113979</strain>
    </source>
</reference>
<feature type="region of interest" description="Disordered" evidence="6">
    <location>
        <begin position="1"/>
        <end position="176"/>
    </location>
</feature>
<dbReference type="PANTHER" id="PTHR13028">
    <property type="entry name" value="RRNA PROCESSING PROTEIN EBNA1-BINDING PROTEIN-RELATED"/>
    <property type="match status" value="1"/>
</dbReference>
<evidence type="ECO:0000256" key="5">
    <source>
        <dbReference type="ARBA" id="ARBA00023242"/>
    </source>
</evidence>
<evidence type="ECO:0000256" key="2">
    <source>
        <dbReference type="ARBA" id="ARBA00007336"/>
    </source>
</evidence>
<dbReference type="GO" id="GO:0005730">
    <property type="term" value="C:nucleolus"/>
    <property type="evidence" value="ECO:0007669"/>
    <property type="project" value="UniProtKB-SubCell"/>
</dbReference>
<keyword evidence="3" id="KW-0690">Ribosome biogenesis</keyword>
<feature type="compositionally biased region" description="Acidic residues" evidence="6">
    <location>
        <begin position="100"/>
        <end position="110"/>
    </location>
</feature>
<dbReference type="GO" id="GO:0042273">
    <property type="term" value="P:ribosomal large subunit biogenesis"/>
    <property type="evidence" value="ECO:0007669"/>
    <property type="project" value="TreeGrafter"/>
</dbReference>
<organism evidence="7 8">
    <name type="scientific">Aulographum hederae CBS 113979</name>
    <dbReference type="NCBI Taxonomy" id="1176131"/>
    <lineage>
        <taxon>Eukaryota</taxon>
        <taxon>Fungi</taxon>
        <taxon>Dikarya</taxon>
        <taxon>Ascomycota</taxon>
        <taxon>Pezizomycotina</taxon>
        <taxon>Dothideomycetes</taxon>
        <taxon>Pleosporomycetidae</taxon>
        <taxon>Aulographales</taxon>
        <taxon>Aulographaceae</taxon>
    </lineage>
</organism>
<dbReference type="AlphaFoldDB" id="A0A6G1HA00"/>
<evidence type="ECO:0000256" key="4">
    <source>
        <dbReference type="ARBA" id="ARBA00023054"/>
    </source>
</evidence>
<keyword evidence="5" id="KW-0539">Nucleus</keyword>
<dbReference type="GO" id="GO:0006364">
    <property type="term" value="P:rRNA processing"/>
    <property type="evidence" value="ECO:0007669"/>
    <property type="project" value="TreeGrafter"/>
</dbReference>
<feature type="compositionally biased region" description="Acidic residues" evidence="6">
    <location>
        <begin position="45"/>
        <end position="67"/>
    </location>
</feature>
<evidence type="ECO:0000256" key="1">
    <source>
        <dbReference type="ARBA" id="ARBA00004604"/>
    </source>
</evidence>
<keyword evidence="8" id="KW-1185">Reference proteome</keyword>
<protein>
    <submittedName>
        <fullName evidence="7">Ebp2-domain-containing protein</fullName>
    </submittedName>
</protein>
<dbReference type="GO" id="GO:0030687">
    <property type="term" value="C:preribosome, large subunit precursor"/>
    <property type="evidence" value="ECO:0007669"/>
    <property type="project" value="TreeGrafter"/>
</dbReference>
<dbReference type="GO" id="GO:0034399">
    <property type="term" value="C:nuclear periphery"/>
    <property type="evidence" value="ECO:0007669"/>
    <property type="project" value="TreeGrafter"/>
</dbReference>
<dbReference type="Pfam" id="PF05890">
    <property type="entry name" value="Ebp2"/>
    <property type="match status" value="1"/>
</dbReference>
<feature type="compositionally biased region" description="Basic and acidic residues" evidence="6">
    <location>
        <begin position="311"/>
        <end position="322"/>
    </location>
</feature>
<feature type="region of interest" description="Disordered" evidence="6">
    <location>
        <begin position="353"/>
        <end position="428"/>
    </location>
</feature>
<dbReference type="EMBL" id="ML977143">
    <property type="protein sequence ID" value="KAF1989887.1"/>
    <property type="molecule type" value="Genomic_DNA"/>
</dbReference>
<feature type="compositionally biased region" description="Basic residues" evidence="6">
    <location>
        <begin position="409"/>
        <end position="428"/>
    </location>
</feature>
<proteinExistence type="inferred from homology"/>
<sequence length="428" mass="47668">MAKSKLKTLLANEQGRNPKFEKQKKQEKLAQKKKKSKKPAKQEVLEEDNEDDIDMDLDEGAEEDEELGGVSLAESASKMWKKISGANGVNGKSLGKDDQWETDSDEEGDSGSEHDGTGQFGYDVAHLDDSDSASEDEEDDDEATNGAEQDSDEEPDEDEDIPLSDLDSVASEEKGDIIPHQRLTINNTAALLKAHKSISLPYSTLPFSAHQTIVSDEPVEIPDINDDLNRELAFYKQSLYAVKDARVQLKKEGLPFTRPTDYFAEMVKTDEHMGKVKQKLVDIAAGKKAAAEARKQRDLKKFGKQVQVAKQQERDKAKKETLERISVLKRKRQGADVANDKEEDLFDVALEDAAQADKADKKGRRASGDGKPNYKRQKKDERYGSGGKKKRAKSNNAESAGDMRDFPGKKMKKSGSFRLGKSKRMARK</sequence>
<gene>
    <name evidence="7" type="ORF">K402DRAFT_370713</name>
</gene>
<keyword evidence="4" id="KW-0175">Coiled coil</keyword>
<dbReference type="InterPro" id="IPR008610">
    <property type="entry name" value="Ebp2"/>
</dbReference>
<name>A0A6G1HA00_9PEZI</name>
<feature type="compositionally biased region" description="Acidic residues" evidence="6">
    <location>
        <begin position="130"/>
        <end position="162"/>
    </location>
</feature>
<comment type="subcellular location">
    <subcellularLocation>
        <location evidence="1">Nucleus</location>
        <location evidence="1">Nucleolus</location>
    </subcellularLocation>
</comment>
<evidence type="ECO:0000313" key="7">
    <source>
        <dbReference type="EMBL" id="KAF1989887.1"/>
    </source>
</evidence>
<evidence type="ECO:0000256" key="6">
    <source>
        <dbReference type="SAM" id="MobiDB-lite"/>
    </source>
</evidence>
<accession>A0A6G1HA00</accession>
<dbReference type="OrthoDB" id="443772at2759"/>
<evidence type="ECO:0000256" key="3">
    <source>
        <dbReference type="ARBA" id="ARBA00022517"/>
    </source>
</evidence>